<dbReference type="Pfam" id="PF01063">
    <property type="entry name" value="Aminotran_4"/>
    <property type="match status" value="1"/>
</dbReference>
<evidence type="ECO:0000256" key="7">
    <source>
        <dbReference type="ARBA" id="ARBA00048212"/>
    </source>
</evidence>
<comment type="catalytic activity">
    <reaction evidence="8 10">
        <text>L-isoleucine + 2-oxoglutarate = (S)-3-methyl-2-oxopentanoate + L-glutamate</text>
        <dbReference type="Rhea" id="RHEA:24801"/>
        <dbReference type="ChEBI" id="CHEBI:16810"/>
        <dbReference type="ChEBI" id="CHEBI:29985"/>
        <dbReference type="ChEBI" id="CHEBI:35146"/>
        <dbReference type="ChEBI" id="CHEBI:58045"/>
        <dbReference type="EC" id="2.6.1.42"/>
    </reaction>
</comment>
<evidence type="ECO:0000256" key="1">
    <source>
        <dbReference type="ARBA" id="ARBA00004824"/>
    </source>
</evidence>
<evidence type="ECO:0000256" key="8">
    <source>
        <dbReference type="ARBA" id="ARBA00048798"/>
    </source>
</evidence>
<comment type="catalytic activity">
    <reaction evidence="9 10">
        <text>L-leucine + 2-oxoglutarate = 4-methyl-2-oxopentanoate + L-glutamate</text>
        <dbReference type="Rhea" id="RHEA:18321"/>
        <dbReference type="ChEBI" id="CHEBI:16810"/>
        <dbReference type="ChEBI" id="CHEBI:17865"/>
        <dbReference type="ChEBI" id="CHEBI:29985"/>
        <dbReference type="ChEBI" id="CHEBI:57427"/>
        <dbReference type="EC" id="2.6.1.42"/>
    </reaction>
</comment>
<keyword evidence="5 10" id="KW-0032">Aminotransferase</keyword>
<comment type="pathway">
    <text evidence="1 10">Amino-acid biosynthesis; L-isoleucine biosynthesis; L-isoleucine from 2-oxobutanoate: step 4/4.</text>
</comment>
<evidence type="ECO:0000256" key="10">
    <source>
        <dbReference type="RuleBase" id="RU364094"/>
    </source>
</evidence>
<dbReference type="InterPro" id="IPR001544">
    <property type="entry name" value="Aminotrans_IV"/>
</dbReference>
<evidence type="ECO:0000313" key="11">
    <source>
        <dbReference type="EMBL" id="MFB9098251.1"/>
    </source>
</evidence>
<dbReference type="EC" id="2.6.1.42" evidence="10"/>
<evidence type="ECO:0000256" key="9">
    <source>
        <dbReference type="ARBA" id="ARBA00049229"/>
    </source>
</evidence>
<dbReference type="PANTHER" id="PTHR42743">
    <property type="entry name" value="AMINO-ACID AMINOTRANSFERASE"/>
    <property type="match status" value="1"/>
</dbReference>
<dbReference type="InterPro" id="IPR036038">
    <property type="entry name" value="Aminotransferase-like"/>
</dbReference>
<dbReference type="InterPro" id="IPR005785">
    <property type="entry name" value="B_amino_transI"/>
</dbReference>
<comment type="cofactor">
    <cofactor evidence="10">
        <name>pyridoxal 5'-phosphate</name>
        <dbReference type="ChEBI" id="CHEBI:597326"/>
    </cofactor>
</comment>
<comment type="pathway">
    <text evidence="3 10">Amino-acid biosynthesis; L-leucine biosynthesis; L-leucine from 3-methyl-2-oxobutanoate: step 4/4.</text>
</comment>
<evidence type="ECO:0000256" key="2">
    <source>
        <dbReference type="ARBA" id="ARBA00004931"/>
    </source>
</evidence>
<name>A0ABV5GTF6_9FLAO</name>
<reference evidence="11 12" key="1">
    <citation type="submission" date="2024-09" db="EMBL/GenBank/DDBJ databases">
        <authorList>
            <person name="Sun Q."/>
            <person name="Mori K."/>
        </authorList>
    </citation>
    <scope>NUCLEOTIDE SEQUENCE [LARGE SCALE GENOMIC DNA]</scope>
    <source>
        <strain evidence="11 12">CECT 7955</strain>
    </source>
</reference>
<dbReference type="GO" id="GO:0004084">
    <property type="term" value="F:branched-chain-amino-acid transaminase activity"/>
    <property type="evidence" value="ECO:0007669"/>
    <property type="project" value="UniProtKB-EC"/>
</dbReference>
<dbReference type="Gene3D" id="3.30.470.10">
    <property type="match status" value="1"/>
</dbReference>
<dbReference type="NCBIfam" id="TIGR01122">
    <property type="entry name" value="ilvE_I"/>
    <property type="match status" value="1"/>
</dbReference>
<keyword evidence="10" id="KW-0663">Pyridoxal phosphate</keyword>
<dbReference type="SUPFAM" id="SSF56752">
    <property type="entry name" value="D-aminoacid aminotransferase-like PLP-dependent enzymes"/>
    <property type="match status" value="1"/>
</dbReference>
<dbReference type="EMBL" id="JBHMEY010000071">
    <property type="protein sequence ID" value="MFB9098251.1"/>
    <property type="molecule type" value="Genomic_DNA"/>
</dbReference>
<dbReference type="InterPro" id="IPR043132">
    <property type="entry name" value="BCAT-like_C"/>
</dbReference>
<gene>
    <name evidence="10 11" type="primary">ilvE</name>
    <name evidence="11" type="ORF">ACFFVF_17210</name>
</gene>
<keyword evidence="12" id="KW-1185">Reference proteome</keyword>
<comment type="caution">
    <text evidence="11">The sequence shown here is derived from an EMBL/GenBank/DDBJ whole genome shotgun (WGS) entry which is preliminary data.</text>
</comment>
<comment type="catalytic activity">
    <reaction evidence="7 10">
        <text>L-valine + 2-oxoglutarate = 3-methyl-2-oxobutanoate + L-glutamate</text>
        <dbReference type="Rhea" id="RHEA:24813"/>
        <dbReference type="ChEBI" id="CHEBI:11851"/>
        <dbReference type="ChEBI" id="CHEBI:16810"/>
        <dbReference type="ChEBI" id="CHEBI:29985"/>
        <dbReference type="ChEBI" id="CHEBI:57762"/>
        <dbReference type="EC" id="2.6.1.42"/>
    </reaction>
</comment>
<evidence type="ECO:0000313" key="12">
    <source>
        <dbReference type="Proteomes" id="UP001589607"/>
    </source>
</evidence>
<organism evidence="11 12">
    <name type="scientific">Flavobacterium jumunjinense</name>
    <dbReference type="NCBI Taxonomy" id="998845"/>
    <lineage>
        <taxon>Bacteria</taxon>
        <taxon>Pseudomonadati</taxon>
        <taxon>Bacteroidota</taxon>
        <taxon>Flavobacteriia</taxon>
        <taxon>Flavobacteriales</taxon>
        <taxon>Flavobacteriaceae</taxon>
        <taxon>Flavobacterium</taxon>
    </lineage>
</organism>
<sequence>MNTNANPYYNQDTLLFSNGEFKKSLTTTTDLYGQTLHYGYGAFEGIRAYKTESGTKIFKAKEHYDRLKKSCELINIPFEYDIDELIEKSYELLALNNLTDAYLRPIVYCAPNMSLSKPTGVNIMICAWKWGTYLGDNLLNLCVSTYCRPHPKSIKIEAKVCGHYINSILATNEAKAKGFDEALLLDTEAFVAEGPGANLFFEKNGELFTPQLGNILPGITRATIIELCKELDIKLHQGKYSLEQLNDADAAFYCGTAAEVIGIKSLDKKEFPLEWDNSLGKKLQIAYKNLVLEKELSSQLN</sequence>
<evidence type="ECO:0000256" key="4">
    <source>
        <dbReference type="ARBA" id="ARBA00009320"/>
    </source>
</evidence>
<proteinExistence type="inferred from homology"/>
<comment type="function">
    <text evidence="10">Acts on leucine, isoleucine and valine.</text>
</comment>
<comment type="similarity">
    <text evidence="4 10">Belongs to the class-IV pyridoxal-phosphate-dependent aminotransferase family.</text>
</comment>
<dbReference type="InterPro" id="IPR050571">
    <property type="entry name" value="Class-IV_PLP-Dep_Aminotrnsfr"/>
</dbReference>
<dbReference type="RefSeq" id="WP_236452950.1">
    <property type="nucleotide sequence ID" value="NZ_CBCSGE010000019.1"/>
</dbReference>
<evidence type="ECO:0000256" key="5">
    <source>
        <dbReference type="ARBA" id="ARBA00022576"/>
    </source>
</evidence>
<evidence type="ECO:0000256" key="6">
    <source>
        <dbReference type="ARBA" id="ARBA00022679"/>
    </source>
</evidence>
<dbReference type="Gene3D" id="3.20.10.10">
    <property type="entry name" value="D-amino Acid Aminotransferase, subunit A, domain 2"/>
    <property type="match status" value="1"/>
</dbReference>
<accession>A0ABV5GTF6</accession>
<keyword evidence="10" id="KW-0028">Amino-acid biosynthesis</keyword>
<dbReference type="InterPro" id="IPR043131">
    <property type="entry name" value="BCAT-like_N"/>
</dbReference>
<comment type="pathway">
    <text evidence="2 10">Amino-acid biosynthesis; L-valine biosynthesis; L-valine from pyruvate: step 4/4.</text>
</comment>
<keyword evidence="10" id="KW-0100">Branched-chain amino acid biosynthesis</keyword>
<protein>
    <recommendedName>
        <fullName evidence="10">Branched-chain-amino-acid aminotransferase</fullName>
        <shortName evidence="10">BCAT</shortName>
        <ecNumber evidence="10">2.6.1.42</ecNumber>
    </recommendedName>
</protein>
<dbReference type="PANTHER" id="PTHR42743:SF11">
    <property type="entry name" value="AMINODEOXYCHORISMATE LYASE"/>
    <property type="match status" value="1"/>
</dbReference>
<dbReference type="Proteomes" id="UP001589607">
    <property type="component" value="Unassembled WGS sequence"/>
</dbReference>
<evidence type="ECO:0000256" key="3">
    <source>
        <dbReference type="ARBA" id="ARBA00005072"/>
    </source>
</evidence>
<keyword evidence="6 10" id="KW-0808">Transferase</keyword>